<organism evidence="1 2">
    <name type="scientific">Portunus trituberculatus</name>
    <name type="common">Swimming crab</name>
    <name type="synonym">Neptunus trituberculatus</name>
    <dbReference type="NCBI Taxonomy" id="210409"/>
    <lineage>
        <taxon>Eukaryota</taxon>
        <taxon>Metazoa</taxon>
        <taxon>Ecdysozoa</taxon>
        <taxon>Arthropoda</taxon>
        <taxon>Crustacea</taxon>
        <taxon>Multicrustacea</taxon>
        <taxon>Malacostraca</taxon>
        <taxon>Eumalacostraca</taxon>
        <taxon>Eucarida</taxon>
        <taxon>Decapoda</taxon>
        <taxon>Pleocyemata</taxon>
        <taxon>Brachyura</taxon>
        <taxon>Eubrachyura</taxon>
        <taxon>Portunoidea</taxon>
        <taxon>Portunidae</taxon>
        <taxon>Portuninae</taxon>
        <taxon>Portunus</taxon>
    </lineage>
</organism>
<comment type="caution">
    <text evidence="1">The sequence shown here is derived from an EMBL/GenBank/DDBJ whole genome shotgun (WGS) entry which is preliminary data.</text>
</comment>
<keyword evidence="2" id="KW-1185">Reference proteome</keyword>
<gene>
    <name evidence="1" type="ORF">E2C01_031562</name>
</gene>
<reference evidence="1 2" key="1">
    <citation type="submission" date="2019-05" db="EMBL/GenBank/DDBJ databases">
        <title>Another draft genome of Portunus trituberculatus and its Hox gene families provides insights of decapod evolution.</title>
        <authorList>
            <person name="Jeong J.-H."/>
            <person name="Song I."/>
            <person name="Kim S."/>
            <person name="Choi T."/>
            <person name="Kim D."/>
            <person name="Ryu S."/>
            <person name="Kim W."/>
        </authorList>
    </citation>
    <scope>NUCLEOTIDE SEQUENCE [LARGE SCALE GENOMIC DNA]</scope>
    <source>
        <tissue evidence="1">Muscle</tissue>
    </source>
</reference>
<evidence type="ECO:0000313" key="2">
    <source>
        <dbReference type="Proteomes" id="UP000324222"/>
    </source>
</evidence>
<dbReference type="EMBL" id="VSRR010003964">
    <property type="protein sequence ID" value="MPC38061.1"/>
    <property type="molecule type" value="Genomic_DNA"/>
</dbReference>
<protein>
    <submittedName>
        <fullName evidence="1">Uncharacterized protein</fullName>
    </submittedName>
</protein>
<name>A0A5B7ETT2_PORTR</name>
<proteinExistence type="predicted"/>
<evidence type="ECO:0000313" key="1">
    <source>
        <dbReference type="EMBL" id="MPC38061.1"/>
    </source>
</evidence>
<dbReference type="Proteomes" id="UP000324222">
    <property type="component" value="Unassembled WGS sequence"/>
</dbReference>
<dbReference type="AlphaFoldDB" id="A0A5B7ETT2"/>
<accession>A0A5B7ETT2</accession>
<sequence length="130" mass="14308">MNVIQRTVAAQLLERRGRDQAAIVYNHWPLLVAMRGDVFQASQHSGKGIPAFIHSTTYLLPSELIYKTVLPGSHEQQKLARATCFGELLVHFGVEDTPVCVAAGATADIRVDEQDFSVLNSVLSHEPNVK</sequence>